<reference evidence="2" key="1">
    <citation type="submission" date="2023-03" db="EMBL/GenBank/DDBJ databases">
        <title>Massive genome expansion in bonnet fungi (Mycena s.s.) driven by repeated elements and novel gene families across ecological guilds.</title>
        <authorList>
            <consortium name="Lawrence Berkeley National Laboratory"/>
            <person name="Harder C.B."/>
            <person name="Miyauchi S."/>
            <person name="Viragh M."/>
            <person name="Kuo A."/>
            <person name="Thoen E."/>
            <person name="Andreopoulos B."/>
            <person name="Lu D."/>
            <person name="Skrede I."/>
            <person name="Drula E."/>
            <person name="Henrissat B."/>
            <person name="Morin E."/>
            <person name="Kohler A."/>
            <person name="Barry K."/>
            <person name="LaButti K."/>
            <person name="Morin E."/>
            <person name="Salamov A."/>
            <person name="Lipzen A."/>
            <person name="Mereny Z."/>
            <person name="Hegedus B."/>
            <person name="Baldrian P."/>
            <person name="Stursova M."/>
            <person name="Weitz H."/>
            <person name="Taylor A."/>
            <person name="Grigoriev I.V."/>
            <person name="Nagy L.G."/>
            <person name="Martin F."/>
            <person name="Kauserud H."/>
        </authorList>
    </citation>
    <scope>NUCLEOTIDE SEQUENCE</scope>
    <source>
        <strain evidence="2">9284</strain>
    </source>
</reference>
<dbReference type="Gene3D" id="3.40.50.300">
    <property type="entry name" value="P-loop containing nucleotide triphosphate hydrolases"/>
    <property type="match status" value="1"/>
</dbReference>
<dbReference type="Pfam" id="PF25000">
    <property type="entry name" value="DUF7779"/>
    <property type="match status" value="1"/>
</dbReference>
<evidence type="ECO:0000313" key="3">
    <source>
        <dbReference type="Proteomes" id="UP001221142"/>
    </source>
</evidence>
<dbReference type="SUPFAM" id="SSF48452">
    <property type="entry name" value="TPR-like"/>
    <property type="match status" value="2"/>
</dbReference>
<organism evidence="2 3">
    <name type="scientific">Roridomyces roridus</name>
    <dbReference type="NCBI Taxonomy" id="1738132"/>
    <lineage>
        <taxon>Eukaryota</taxon>
        <taxon>Fungi</taxon>
        <taxon>Dikarya</taxon>
        <taxon>Basidiomycota</taxon>
        <taxon>Agaricomycotina</taxon>
        <taxon>Agaricomycetes</taxon>
        <taxon>Agaricomycetidae</taxon>
        <taxon>Agaricales</taxon>
        <taxon>Marasmiineae</taxon>
        <taxon>Mycenaceae</taxon>
        <taxon>Roridomyces</taxon>
    </lineage>
</organism>
<gene>
    <name evidence="2" type="ORF">FB45DRAFT_835668</name>
</gene>
<dbReference type="PANTHER" id="PTHR46082:SF6">
    <property type="entry name" value="AAA+ ATPASE DOMAIN-CONTAINING PROTEIN-RELATED"/>
    <property type="match status" value="1"/>
</dbReference>
<dbReference type="PANTHER" id="PTHR46082">
    <property type="entry name" value="ATP/GTP-BINDING PROTEIN-RELATED"/>
    <property type="match status" value="1"/>
</dbReference>
<keyword evidence="3" id="KW-1185">Reference proteome</keyword>
<dbReference type="Gene3D" id="1.25.40.10">
    <property type="entry name" value="Tetratricopeptide repeat domain"/>
    <property type="match status" value="2"/>
</dbReference>
<keyword evidence="2" id="KW-0378">Hydrolase</keyword>
<evidence type="ECO:0000313" key="2">
    <source>
        <dbReference type="EMBL" id="KAJ7627492.1"/>
    </source>
</evidence>
<comment type="caution">
    <text evidence="2">The sequence shown here is derived from an EMBL/GenBank/DDBJ whole genome shotgun (WGS) entry which is preliminary data.</text>
</comment>
<proteinExistence type="predicted"/>
<dbReference type="Pfam" id="PF13424">
    <property type="entry name" value="TPR_12"/>
    <property type="match status" value="3"/>
</dbReference>
<evidence type="ECO:0000259" key="1">
    <source>
        <dbReference type="Pfam" id="PF25000"/>
    </source>
</evidence>
<dbReference type="NCBIfam" id="NF040586">
    <property type="entry name" value="FxSxx_TPR"/>
    <property type="match status" value="1"/>
</dbReference>
<dbReference type="AlphaFoldDB" id="A0AAD7BQV7"/>
<sequence>MDTNFQMHKLTSGVMMVPISLPSRLTHDSQEIQATVQTPTRINTCPPPSRIFHGRQAILDKMYDFFSEKAMKQRVFLLHGLGGAGKTQIALTFIEEECSLFTDIFFIDASTQNTIEAGLSEIAVAKTSGRSHREALQWLRTAQEKWLLFFDNADDPKLNLNSFLPRGRHGNILITSRNPGLSVYAGANHRVSDMEEEDAVPLLLTSAAQDDTPENEKIAGEIVKELSYLPLAIVQAGAFISRSGALESYLSLYHSNKARLLSEVPTQSHDDYAWTVYTTWHISFDRLSPTAATLLQLCSFLHHKGISEKLFSAAAGYQVKTYGPTKEEVEKAVEFLGRFKGSTGAWDSLQFMDVTNELRAYSLINYDAQTKTFSIHPLVHAWSQSTLSEPAAYKSSMTSIIGMQITALVPEEQDLAVILLPHIDALLPSHDVANLVVAPAFDLEYGVLYYYTGRLAQAEKLLLSALATRRTALGEDHFDTLVTMNHLATTYLQLGRWHEAEGMQSIVVRKGTLMLGPDHPYVLVAAGSLAAIYTSLGRDAEALELQVEITEKSKRILGEDDVNNVTAMGNLGVMLMNVGRLEEAEKIQLVVVEKRLKHRGEMHPDTLAAMSNLGMVYAKLGKLAKAEETQVVVLRRTRETEGEDNPDTLLAMNNLAVTYREMGRLDEAERELATVLRKRRELLGEEHPDTLSAMASLAWTYHMLGRFEEAEELGVVTVEKRRALLGDAHRDTIESMERLSKTLEKTGKMEARAELEAALEKVKPKS</sequence>
<dbReference type="EMBL" id="JARKIF010000011">
    <property type="protein sequence ID" value="KAJ7627492.1"/>
    <property type="molecule type" value="Genomic_DNA"/>
</dbReference>
<name>A0AAD7BQV7_9AGAR</name>
<dbReference type="Proteomes" id="UP001221142">
    <property type="component" value="Unassembled WGS sequence"/>
</dbReference>
<dbReference type="GO" id="GO:0016787">
    <property type="term" value="F:hydrolase activity"/>
    <property type="evidence" value="ECO:0007669"/>
    <property type="project" value="UniProtKB-KW"/>
</dbReference>
<dbReference type="InterPro" id="IPR056681">
    <property type="entry name" value="DUF7779"/>
</dbReference>
<protein>
    <submittedName>
        <fullName evidence="2">P-loop containing nucleoside triphosphate hydrolase protein</fullName>
    </submittedName>
</protein>
<feature type="domain" description="DUF7779" evidence="1">
    <location>
        <begin position="283"/>
        <end position="389"/>
    </location>
</feature>
<dbReference type="Pfam" id="PF13374">
    <property type="entry name" value="TPR_10"/>
    <property type="match status" value="1"/>
</dbReference>
<dbReference type="InterPro" id="IPR011990">
    <property type="entry name" value="TPR-like_helical_dom_sf"/>
</dbReference>
<accession>A0AAD7BQV7</accession>
<dbReference type="GO" id="GO:0043531">
    <property type="term" value="F:ADP binding"/>
    <property type="evidence" value="ECO:0007669"/>
    <property type="project" value="InterPro"/>
</dbReference>
<dbReference type="SUPFAM" id="SSF52540">
    <property type="entry name" value="P-loop containing nucleoside triphosphate hydrolases"/>
    <property type="match status" value="1"/>
</dbReference>
<dbReference type="InterPro" id="IPR027417">
    <property type="entry name" value="P-loop_NTPase"/>
</dbReference>
<dbReference type="InterPro" id="IPR053137">
    <property type="entry name" value="NLR-like"/>
</dbReference>